<dbReference type="RefSeq" id="WP_249479145.1">
    <property type="nucleotide sequence ID" value="NZ_CP097218.1"/>
</dbReference>
<dbReference type="EMBL" id="CP097218">
    <property type="protein sequence ID" value="UQN29964.1"/>
    <property type="molecule type" value="Genomic_DNA"/>
</dbReference>
<gene>
    <name evidence="3" type="ORF">M4486_01015</name>
</gene>
<dbReference type="Pfam" id="PF07179">
    <property type="entry name" value="SseB"/>
    <property type="match status" value="1"/>
</dbReference>
<sequence>MTPAGEVPDPESTVGGRTLPAHFREKSRFTDTAGTSWAGRDYSTSPFPEDDGTTPRPVAEALDALTAGQDPSRRHLVAALAGSRVLVPIMAVATEEGTTAHGLTGDNGADMAMVSITAPDGSRVLPVFTSVTQLQRWQQRARPVPTPTAQAAQAAVQEGITQLVLNPAAQAVEGPDGGAGGPAAAGADPAADACGPVLLQRSVLWALAQGRDWVPPHEDPEVAAELARIAGTLTEVLALDPRPGERAEVDLLVRLRPGLDGADVQRVVGALGERLGASMLVADRVSSLKLTLGR</sequence>
<dbReference type="InterPro" id="IPR009839">
    <property type="entry name" value="SseB_N"/>
</dbReference>
<reference evidence="3" key="1">
    <citation type="submission" date="2022-05" db="EMBL/GenBank/DDBJ databases">
        <title>Genomic analysis of Brachybacterium sp. CBA3104.</title>
        <authorList>
            <person name="Roh S.W."/>
            <person name="Kim Y.B."/>
            <person name="Kim Y."/>
        </authorList>
    </citation>
    <scope>NUCLEOTIDE SEQUENCE</scope>
    <source>
        <strain evidence="3">CBA3104</strain>
    </source>
</reference>
<feature type="region of interest" description="Disordered" evidence="1">
    <location>
        <begin position="1"/>
        <end position="55"/>
    </location>
</feature>
<name>A0ABY4N773_9MICO</name>
<protein>
    <submittedName>
        <fullName evidence="3">SseB family protein</fullName>
    </submittedName>
</protein>
<accession>A0ABY4N773</accession>
<organism evidence="3 4">
    <name type="scientific">Brachybacterium kimchii</name>
    <dbReference type="NCBI Taxonomy" id="2942909"/>
    <lineage>
        <taxon>Bacteria</taxon>
        <taxon>Bacillati</taxon>
        <taxon>Actinomycetota</taxon>
        <taxon>Actinomycetes</taxon>
        <taxon>Micrococcales</taxon>
        <taxon>Dermabacteraceae</taxon>
        <taxon>Brachybacterium</taxon>
    </lineage>
</organism>
<evidence type="ECO:0000259" key="2">
    <source>
        <dbReference type="Pfam" id="PF07179"/>
    </source>
</evidence>
<feature type="domain" description="SseB protein N-terminal" evidence="2">
    <location>
        <begin position="59"/>
        <end position="169"/>
    </location>
</feature>
<dbReference type="Proteomes" id="UP001055868">
    <property type="component" value="Chromosome"/>
</dbReference>
<evidence type="ECO:0000256" key="1">
    <source>
        <dbReference type="SAM" id="MobiDB-lite"/>
    </source>
</evidence>
<keyword evidence="4" id="KW-1185">Reference proteome</keyword>
<proteinExistence type="predicted"/>
<evidence type="ECO:0000313" key="3">
    <source>
        <dbReference type="EMBL" id="UQN29964.1"/>
    </source>
</evidence>
<evidence type="ECO:0000313" key="4">
    <source>
        <dbReference type="Proteomes" id="UP001055868"/>
    </source>
</evidence>